<dbReference type="Gene3D" id="3.40.50.1240">
    <property type="entry name" value="Phosphoglycerate mutase-like"/>
    <property type="match status" value="1"/>
</dbReference>
<dbReference type="PANTHER" id="PTHR11567">
    <property type="entry name" value="ACID PHOSPHATASE-RELATED"/>
    <property type="match status" value="1"/>
</dbReference>
<comment type="catalytic activity">
    <reaction evidence="1">
        <text>a phosphate monoester + H2O = an alcohol + phosphate</text>
        <dbReference type="Rhea" id="RHEA:15017"/>
        <dbReference type="ChEBI" id="CHEBI:15377"/>
        <dbReference type="ChEBI" id="CHEBI:30879"/>
        <dbReference type="ChEBI" id="CHEBI:43474"/>
        <dbReference type="ChEBI" id="CHEBI:67140"/>
        <dbReference type="EC" id="3.1.3.2"/>
    </reaction>
</comment>
<sequence>MYCCKKKQSRQYKKHRQRTISSNRPQASKVLGSRKNISSSIAERRLGSRNILIAMAIATAIVVITLGTVMGFNTVLTETNEDKELKMLHVIMRHGARTPADTYPNDPFINNTFYPVGWGQLTNEGKLQLYEIGHYFRHRYNNFLGEYYWPDEYYAESTDVDRTKASVQLINAGLWPPKTIQTWGPLEWQPIPVHSEPLNQDMLLLVRKPCAAYHIERDSVIASEEIQSKFKESQNLFDDLTTITGKIVKDFDDVQDIFSTLRAEESFNVTLPEWTRNYYPDKMLGPTIFSYILNAWNDKMNRLKGGVLLKKIFGDWESRADGTISPTTRKAFLYVGHDSTIVNLMRTLKVWDAQLPDYSITILLELYEDSSGTYGVEVYLRNSTLIQPFKLTIPGCDEFCPLEELKQLTKNVIPDNWDEECNVDESYNVPEPGGP</sequence>
<dbReference type="PANTHER" id="PTHR11567:SF205">
    <property type="entry name" value="GH28721P-RELATED"/>
    <property type="match status" value="1"/>
</dbReference>
<dbReference type="Pfam" id="PF00328">
    <property type="entry name" value="His_Phos_2"/>
    <property type="match status" value="1"/>
</dbReference>
<comment type="similarity">
    <text evidence="2">Belongs to the histidine acid phosphatase family.</text>
</comment>
<dbReference type="SUPFAM" id="SSF53254">
    <property type="entry name" value="Phosphoglycerate mutase-like"/>
    <property type="match status" value="1"/>
</dbReference>
<dbReference type="InterPro" id="IPR000560">
    <property type="entry name" value="His_Pase_clade-2"/>
</dbReference>
<gene>
    <name evidence="5" type="ORF">GWI33_006158</name>
</gene>
<keyword evidence="4" id="KW-0812">Transmembrane</keyword>
<dbReference type="CDD" id="cd07061">
    <property type="entry name" value="HP_HAP_like"/>
    <property type="match status" value="1"/>
</dbReference>
<protein>
    <submittedName>
        <fullName evidence="5">Uncharacterized protein</fullName>
    </submittedName>
</protein>
<dbReference type="OrthoDB" id="5821688at2759"/>
<proteinExistence type="inferred from homology"/>
<keyword evidence="4" id="KW-1133">Transmembrane helix</keyword>
<dbReference type="InterPro" id="IPR033379">
    <property type="entry name" value="Acid_Pase_AS"/>
</dbReference>
<evidence type="ECO:0000256" key="2">
    <source>
        <dbReference type="ARBA" id="ARBA00005375"/>
    </source>
</evidence>
<dbReference type="PROSITE" id="PS00616">
    <property type="entry name" value="HIS_ACID_PHOSPHAT_1"/>
    <property type="match status" value="1"/>
</dbReference>
<comment type="caution">
    <text evidence="5">The sequence shown here is derived from an EMBL/GenBank/DDBJ whole genome shotgun (WGS) entry which is preliminary data.</text>
</comment>
<keyword evidence="4" id="KW-0472">Membrane</keyword>
<evidence type="ECO:0000256" key="4">
    <source>
        <dbReference type="SAM" id="Phobius"/>
    </source>
</evidence>
<evidence type="ECO:0000256" key="1">
    <source>
        <dbReference type="ARBA" id="ARBA00000032"/>
    </source>
</evidence>
<keyword evidence="6" id="KW-1185">Reference proteome</keyword>
<dbReference type="Proteomes" id="UP000625711">
    <property type="component" value="Unassembled WGS sequence"/>
</dbReference>
<dbReference type="AlphaFoldDB" id="A0A834IY89"/>
<name>A0A834IY89_RHYFE</name>
<evidence type="ECO:0000313" key="6">
    <source>
        <dbReference type="Proteomes" id="UP000625711"/>
    </source>
</evidence>
<reference evidence="5" key="1">
    <citation type="submission" date="2020-08" db="EMBL/GenBank/DDBJ databases">
        <title>Genome sequencing and assembly of the red palm weevil Rhynchophorus ferrugineus.</title>
        <authorList>
            <person name="Dias G.B."/>
            <person name="Bergman C.M."/>
            <person name="Manee M."/>
        </authorList>
    </citation>
    <scope>NUCLEOTIDE SEQUENCE</scope>
    <source>
        <strain evidence="5">AA-2017</strain>
        <tissue evidence="5">Whole larva</tissue>
    </source>
</reference>
<dbReference type="GO" id="GO:0003993">
    <property type="term" value="F:acid phosphatase activity"/>
    <property type="evidence" value="ECO:0007669"/>
    <property type="project" value="UniProtKB-EC"/>
</dbReference>
<evidence type="ECO:0000313" key="5">
    <source>
        <dbReference type="EMBL" id="KAF7286285.1"/>
    </source>
</evidence>
<dbReference type="InterPro" id="IPR050645">
    <property type="entry name" value="Histidine_acid_phosphatase"/>
</dbReference>
<feature type="region of interest" description="Disordered" evidence="3">
    <location>
        <begin position="12"/>
        <end position="34"/>
    </location>
</feature>
<dbReference type="EMBL" id="JAACXV010000030">
    <property type="protein sequence ID" value="KAF7286285.1"/>
    <property type="molecule type" value="Genomic_DNA"/>
</dbReference>
<evidence type="ECO:0000256" key="3">
    <source>
        <dbReference type="SAM" id="MobiDB-lite"/>
    </source>
</evidence>
<feature type="transmembrane region" description="Helical" evidence="4">
    <location>
        <begin position="51"/>
        <end position="72"/>
    </location>
</feature>
<dbReference type="InterPro" id="IPR029033">
    <property type="entry name" value="His_PPase_superfam"/>
</dbReference>
<organism evidence="5 6">
    <name type="scientific">Rhynchophorus ferrugineus</name>
    <name type="common">Red palm weevil</name>
    <name type="synonym">Curculio ferrugineus</name>
    <dbReference type="NCBI Taxonomy" id="354439"/>
    <lineage>
        <taxon>Eukaryota</taxon>
        <taxon>Metazoa</taxon>
        <taxon>Ecdysozoa</taxon>
        <taxon>Arthropoda</taxon>
        <taxon>Hexapoda</taxon>
        <taxon>Insecta</taxon>
        <taxon>Pterygota</taxon>
        <taxon>Neoptera</taxon>
        <taxon>Endopterygota</taxon>
        <taxon>Coleoptera</taxon>
        <taxon>Polyphaga</taxon>
        <taxon>Cucujiformia</taxon>
        <taxon>Curculionidae</taxon>
        <taxon>Dryophthorinae</taxon>
        <taxon>Rhynchophorus</taxon>
    </lineage>
</organism>
<accession>A0A834IY89</accession>